<comment type="caution">
    <text evidence="1">The sequence shown here is derived from an EMBL/GenBank/DDBJ whole genome shotgun (WGS) entry which is preliminary data.</text>
</comment>
<dbReference type="OrthoDB" id="19861at2759"/>
<dbReference type="AlphaFoldDB" id="A0A8H6ZEV3"/>
<accession>A0A8H6ZEV3</accession>
<evidence type="ECO:0000313" key="2">
    <source>
        <dbReference type="Proteomes" id="UP000623467"/>
    </source>
</evidence>
<dbReference type="Proteomes" id="UP000623467">
    <property type="component" value="Unassembled WGS sequence"/>
</dbReference>
<proteinExistence type="predicted"/>
<keyword evidence="2" id="KW-1185">Reference proteome</keyword>
<sequence length="396" mass="44844">MAALPSSLCPERLGMFLQMLYSTSWNWIKFKPRPGVSLTAIQISTMPPRNVPSVRDFATTRYCMMGPWTLQELCEGLQFQTLPSKRPNPQNLEEFFNRFLGSARLAYQSILVFEAEIRNAAQKLNSMQRTLIRSLFSTTKIIDLLVFRIAIPDEISHILLSVFPLDDLNRTRILAVVPSEAMASKALDILATDLGTARQEFWNLLHPDIPNQAARGWASTIFNRFYHDVIVVGGVWRLQMIYETSRGEEDAFYTATNDEETTPFLSANSRLSIVTNANRDIHGTPASLRAMRLPEKEGDATEVDVYYIPDCTDFLPFASFYVDKPHLAIGFRASISLDGQPIKVPTLDWLQAHDIKNVSYVLVTPEKMVGPRRVVVPLQLADTSIVDKFYHLPLPF</sequence>
<protein>
    <submittedName>
        <fullName evidence="1">Uncharacterized protein</fullName>
    </submittedName>
</protein>
<gene>
    <name evidence="1" type="ORF">MSAN_00385200</name>
</gene>
<evidence type="ECO:0000313" key="1">
    <source>
        <dbReference type="EMBL" id="KAF7374991.1"/>
    </source>
</evidence>
<organism evidence="1 2">
    <name type="scientific">Mycena sanguinolenta</name>
    <dbReference type="NCBI Taxonomy" id="230812"/>
    <lineage>
        <taxon>Eukaryota</taxon>
        <taxon>Fungi</taxon>
        <taxon>Dikarya</taxon>
        <taxon>Basidiomycota</taxon>
        <taxon>Agaricomycotina</taxon>
        <taxon>Agaricomycetes</taxon>
        <taxon>Agaricomycetidae</taxon>
        <taxon>Agaricales</taxon>
        <taxon>Marasmiineae</taxon>
        <taxon>Mycenaceae</taxon>
        <taxon>Mycena</taxon>
    </lineage>
</organism>
<dbReference type="EMBL" id="JACAZH010000002">
    <property type="protein sequence ID" value="KAF7374991.1"/>
    <property type="molecule type" value="Genomic_DNA"/>
</dbReference>
<reference evidence="1" key="1">
    <citation type="submission" date="2020-05" db="EMBL/GenBank/DDBJ databases">
        <title>Mycena genomes resolve the evolution of fungal bioluminescence.</title>
        <authorList>
            <person name="Tsai I.J."/>
        </authorList>
    </citation>
    <scope>NUCLEOTIDE SEQUENCE</scope>
    <source>
        <strain evidence="1">160909Yilan</strain>
    </source>
</reference>
<name>A0A8H6ZEV3_9AGAR</name>